<feature type="compositionally biased region" description="Polar residues" evidence="1">
    <location>
        <begin position="338"/>
        <end position="364"/>
    </location>
</feature>
<feature type="compositionally biased region" description="Acidic residues" evidence="1">
    <location>
        <begin position="68"/>
        <end position="90"/>
    </location>
</feature>
<evidence type="ECO:0000313" key="3">
    <source>
        <dbReference type="Proteomes" id="UP000297245"/>
    </source>
</evidence>
<feature type="compositionally biased region" description="Low complexity" evidence="1">
    <location>
        <begin position="116"/>
        <end position="125"/>
    </location>
</feature>
<feature type="region of interest" description="Disordered" evidence="1">
    <location>
        <begin position="497"/>
        <end position="593"/>
    </location>
</feature>
<dbReference type="AlphaFoldDB" id="A0A4S8LQA5"/>
<keyword evidence="3" id="KW-1185">Reference proteome</keyword>
<name>A0A4S8LQA5_DENBC</name>
<sequence length="1001" mass="106453">MHNPWADTNDNEVDIAAPAWKQWDSGNDSLSLWGAPAVTDDKEWHSSYESIRFAQPQPDSEPKAPPEIEQEQGQEQEEEEEEEQEKEEEQSITPVDPWTPAASTFPVSEEPDRRSPSPSRPQSPDAFGTFEVGVESEKAEIDPWTPAQPGENAWGAAWAPSEPESTGAEDEDEDEWEAAKRQKQIQDRYVPPELLDSILKELEQVSRELWPPEDKPQDEQSASWKDGMEQVDGLTSLADQVIPRELSIPTIPPFPKTFVSKRIADAVRLTRNVQITRMGPMSKYLATKGSTAWEASVKARPEVVPDNVLPAGWRIVEKKEESPATLVESKKKTGILSSFFSRRASTPPTNDSRSDSPRNSTGSPRPSIDSVAKSKTSSPVATTPVASPTTSTPPVASIPVATLPAAISSSSSSTTASTTVVESPDLFPEAPPPPSAVSRFLNRFSRTKSSPQHSSLALSTDDLDLLSDIVPSASDDTEDPPETDPHLKALSNMIASAPLSDKLPPPLAPPPKPAPIPKLSTNPVPTSTNLGRLIPPLKPVPTSSNATLSIRTPTSSSPSSGNDSVTSTSTPTEKKMNAFIFPPPKTTSSAASRKTPVAIMSSGTSFSNPSVSGSSFGFLPPPPAAPARSSPSTLISTAVKTNTADNMLSFDDNDDEFSDFHSSSYSSPPPTSRPLNSSQHDSPSSVTSLSSSLSGSVHQGLFSNHRHQPSFNSVDLLKDDFDDFVSGPSNRGLRTPSPPRPLAKSPGRPPPLLDSFQNDPLSPPTTSARLPAATAPIPPPHILAVKQKKQVEEQQRQIAHNRKPSREAEHQRTRSLMENAVAQRGARWPRPSGADGAPPSPLPPILSPPPGGGGHQNQNQRDEIDFFGAFEDAMTPVTPTTARAVSGTTGTGTGMRPSISSPAQLGTAVPVPFNLQPPPVRKGTIPLAPIPGSPAPTMGTFQLSPPPPPPASAPALASAPTSAPMPLNFGTSVLQAQKPASGGTVKTGGLSAQDLSFFEGL</sequence>
<feature type="compositionally biased region" description="Polar residues" evidence="1">
    <location>
        <begin position="755"/>
        <end position="767"/>
    </location>
</feature>
<feature type="region of interest" description="Disordered" evidence="1">
    <location>
        <begin position="407"/>
        <end position="434"/>
    </location>
</feature>
<accession>A0A4S8LQA5</accession>
<organism evidence="2 3">
    <name type="scientific">Dendrothele bispora (strain CBS 962.96)</name>
    <dbReference type="NCBI Taxonomy" id="1314807"/>
    <lineage>
        <taxon>Eukaryota</taxon>
        <taxon>Fungi</taxon>
        <taxon>Dikarya</taxon>
        <taxon>Basidiomycota</taxon>
        <taxon>Agaricomycotina</taxon>
        <taxon>Agaricomycetes</taxon>
        <taxon>Agaricomycetidae</taxon>
        <taxon>Agaricales</taxon>
        <taxon>Agaricales incertae sedis</taxon>
        <taxon>Dendrothele</taxon>
    </lineage>
</organism>
<feature type="compositionally biased region" description="Low complexity" evidence="1">
    <location>
        <begin position="682"/>
        <end position="697"/>
    </location>
</feature>
<dbReference type="InterPro" id="IPR051412">
    <property type="entry name" value="Formin_Homology_Diaphanous_sf"/>
</dbReference>
<feature type="compositionally biased region" description="Pro residues" evidence="1">
    <location>
        <begin position="736"/>
        <end position="752"/>
    </location>
</feature>
<feature type="compositionally biased region" description="Polar residues" evidence="1">
    <location>
        <begin position="521"/>
        <end position="530"/>
    </location>
</feature>
<feature type="compositionally biased region" description="Pro residues" evidence="1">
    <location>
        <begin position="838"/>
        <end position="851"/>
    </location>
</feature>
<gene>
    <name evidence="2" type="ORF">K435DRAFT_232542</name>
</gene>
<dbReference type="EMBL" id="ML179304">
    <property type="protein sequence ID" value="THU91524.1"/>
    <property type="molecule type" value="Genomic_DNA"/>
</dbReference>
<feature type="region of interest" description="Disordered" evidence="1">
    <location>
        <begin position="978"/>
        <end position="1001"/>
    </location>
</feature>
<feature type="compositionally biased region" description="Low complexity" evidence="1">
    <location>
        <begin position="953"/>
        <end position="963"/>
    </location>
</feature>
<feature type="compositionally biased region" description="Low complexity" evidence="1">
    <location>
        <begin position="547"/>
        <end position="570"/>
    </location>
</feature>
<dbReference type="GO" id="GO:0030041">
    <property type="term" value="P:actin filament polymerization"/>
    <property type="evidence" value="ECO:0007669"/>
    <property type="project" value="TreeGrafter"/>
</dbReference>
<feature type="region of interest" description="Disordered" evidence="1">
    <location>
        <begin position="727"/>
        <end position="860"/>
    </location>
</feature>
<protein>
    <submittedName>
        <fullName evidence="2">Uncharacterized protein</fullName>
    </submittedName>
</protein>
<feature type="compositionally biased region" description="Low complexity" evidence="1">
    <location>
        <begin position="407"/>
        <end position="419"/>
    </location>
</feature>
<dbReference type="PANTHER" id="PTHR45691:SF6">
    <property type="entry name" value="PROTEIN DIAPHANOUS"/>
    <property type="match status" value="1"/>
</dbReference>
<dbReference type="GO" id="GO:0005884">
    <property type="term" value="C:actin filament"/>
    <property type="evidence" value="ECO:0007669"/>
    <property type="project" value="TreeGrafter"/>
</dbReference>
<feature type="compositionally biased region" description="Pro residues" evidence="1">
    <location>
        <begin position="503"/>
        <end position="516"/>
    </location>
</feature>
<feature type="region of interest" description="Disordered" evidence="1">
    <location>
        <begin position="646"/>
        <end position="701"/>
    </location>
</feature>
<feature type="region of interest" description="Disordered" evidence="1">
    <location>
        <begin position="938"/>
        <end position="963"/>
    </location>
</feature>
<feature type="compositionally biased region" description="Basic and acidic residues" evidence="1">
    <location>
        <begin position="206"/>
        <end position="218"/>
    </location>
</feature>
<feature type="compositionally biased region" description="Acidic residues" evidence="1">
    <location>
        <begin position="167"/>
        <end position="176"/>
    </location>
</feature>
<feature type="region of interest" description="Disordered" evidence="1">
    <location>
        <begin position="881"/>
        <end position="902"/>
    </location>
</feature>
<feature type="region of interest" description="Disordered" evidence="1">
    <location>
        <begin position="1"/>
        <end position="184"/>
    </location>
</feature>
<reference evidence="2 3" key="1">
    <citation type="journal article" date="2019" name="Nat. Ecol. Evol.">
        <title>Megaphylogeny resolves global patterns of mushroom evolution.</title>
        <authorList>
            <person name="Varga T."/>
            <person name="Krizsan K."/>
            <person name="Foldi C."/>
            <person name="Dima B."/>
            <person name="Sanchez-Garcia M."/>
            <person name="Sanchez-Ramirez S."/>
            <person name="Szollosi G.J."/>
            <person name="Szarkandi J.G."/>
            <person name="Papp V."/>
            <person name="Albert L."/>
            <person name="Andreopoulos W."/>
            <person name="Angelini C."/>
            <person name="Antonin V."/>
            <person name="Barry K.W."/>
            <person name="Bougher N.L."/>
            <person name="Buchanan P."/>
            <person name="Buyck B."/>
            <person name="Bense V."/>
            <person name="Catcheside P."/>
            <person name="Chovatia M."/>
            <person name="Cooper J."/>
            <person name="Damon W."/>
            <person name="Desjardin D."/>
            <person name="Finy P."/>
            <person name="Geml J."/>
            <person name="Haridas S."/>
            <person name="Hughes K."/>
            <person name="Justo A."/>
            <person name="Karasinski D."/>
            <person name="Kautmanova I."/>
            <person name="Kiss B."/>
            <person name="Kocsube S."/>
            <person name="Kotiranta H."/>
            <person name="LaButti K.M."/>
            <person name="Lechner B.E."/>
            <person name="Liimatainen K."/>
            <person name="Lipzen A."/>
            <person name="Lukacs Z."/>
            <person name="Mihaltcheva S."/>
            <person name="Morgado L.N."/>
            <person name="Niskanen T."/>
            <person name="Noordeloos M.E."/>
            <person name="Ohm R.A."/>
            <person name="Ortiz-Santana B."/>
            <person name="Ovrebo C."/>
            <person name="Racz N."/>
            <person name="Riley R."/>
            <person name="Savchenko A."/>
            <person name="Shiryaev A."/>
            <person name="Soop K."/>
            <person name="Spirin V."/>
            <person name="Szebenyi C."/>
            <person name="Tomsovsky M."/>
            <person name="Tulloss R.E."/>
            <person name="Uehling J."/>
            <person name="Grigoriev I.V."/>
            <person name="Vagvolgyi C."/>
            <person name="Papp T."/>
            <person name="Martin F.M."/>
            <person name="Miettinen O."/>
            <person name="Hibbett D.S."/>
            <person name="Nagy L.G."/>
        </authorList>
    </citation>
    <scope>NUCLEOTIDE SEQUENCE [LARGE SCALE GENOMIC DNA]</scope>
    <source>
        <strain evidence="2 3">CBS 962.96</strain>
    </source>
</reference>
<feature type="compositionally biased region" description="Low complexity" evidence="1">
    <location>
        <begin position="376"/>
        <end position="395"/>
    </location>
</feature>
<dbReference type="Proteomes" id="UP000297245">
    <property type="component" value="Unassembled WGS sequence"/>
</dbReference>
<dbReference type="OrthoDB" id="3262497at2759"/>
<evidence type="ECO:0000256" key="1">
    <source>
        <dbReference type="SAM" id="MobiDB-lite"/>
    </source>
</evidence>
<feature type="region of interest" description="Disordered" evidence="1">
    <location>
        <begin position="206"/>
        <end position="226"/>
    </location>
</feature>
<feature type="region of interest" description="Disordered" evidence="1">
    <location>
        <begin position="338"/>
        <end position="395"/>
    </location>
</feature>
<proteinExistence type="predicted"/>
<evidence type="ECO:0000313" key="2">
    <source>
        <dbReference type="EMBL" id="THU91524.1"/>
    </source>
</evidence>
<dbReference type="PANTHER" id="PTHR45691">
    <property type="entry name" value="PROTEIN DIAPHANOUS"/>
    <property type="match status" value="1"/>
</dbReference>